<accession>A0A6J8E6V1</accession>
<keyword evidence="2" id="KW-1185">Reference proteome</keyword>
<dbReference type="OrthoDB" id="442731at2759"/>
<organism evidence="1 2">
    <name type="scientific">Mytilus coruscus</name>
    <name type="common">Sea mussel</name>
    <dbReference type="NCBI Taxonomy" id="42192"/>
    <lineage>
        <taxon>Eukaryota</taxon>
        <taxon>Metazoa</taxon>
        <taxon>Spiralia</taxon>
        <taxon>Lophotrochozoa</taxon>
        <taxon>Mollusca</taxon>
        <taxon>Bivalvia</taxon>
        <taxon>Autobranchia</taxon>
        <taxon>Pteriomorphia</taxon>
        <taxon>Mytilida</taxon>
        <taxon>Mytiloidea</taxon>
        <taxon>Mytilidae</taxon>
        <taxon>Mytilinae</taxon>
        <taxon>Mytilus</taxon>
    </lineage>
</organism>
<evidence type="ECO:0000313" key="2">
    <source>
        <dbReference type="Proteomes" id="UP000507470"/>
    </source>
</evidence>
<name>A0A6J8E6V1_MYTCO</name>
<dbReference type="SUPFAM" id="SSF53335">
    <property type="entry name" value="S-adenosyl-L-methionine-dependent methyltransferases"/>
    <property type="match status" value="1"/>
</dbReference>
<reference evidence="1 2" key="1">
    <citation type="submission" date="2020-06" db="EMBL/GenBank/DDBJ databases">
        <authorList>
            <person name="Li R."/>
            <person name="Bekaert M."/>
        </authorList>
    </citation>
    <scope>NUCLEOTIDE SEQUENCE [LARGE SCALE GENOMIC DNA]</scope>
    <source>
        <strain evidence="2">wild</strain>
    </source>
</reference>
<dbReference type="EMBL" id="CACVKT020008662">
    <property type="protein sequence ID" value="CAC5416569.1"/>
    <property type="molecule type" value="Genomic_DNA"/>
</dbReference>
<dbReference type="AlphaFoldDB" id="A0A6J8E6V1"/>
<dbReference type="InterPro" id="IPR029063">
    <property type="entry name" value="SAM-dependent_MTases_sf"/>
</dbReference>
<dbReference type="InterPro" id="IPR029044">
    <property type="entry name" value="Nucleotide-diphossugar_trans"/>
</dbReference>
<proteinExistence type="predicted"/>
<gene>
    <name evidence="1" type="ORF">MCOR_49169</name>
</gene>
<evidence type="ECO:0000313" key="1">
    <source>
        <dbReference type="EMBL" id="CAC5416569.1"/>
    </source>
</evidence>
<dbReference type="Gene3D" id="3.40.50.150">
    <property type="entry name" value="Vaccinia Virus protein VP39"/>
    <property type="match status" value="1"/>
</dbReference>
<dbReference type="Gene3D" id="3.90.550.10">
    <property type="entry name" value="Spore Coat Polysaccharide Biosynthesis Protein SpsA, Chain A"/>
    <property type="match status" value="1"/>
</dbReference>
<sequence>MKNMARVASINNLLLVDDCSKSWPAVLKGVDYLKKNDLLNNIQMHGPEGWIYRGAQKRWCIGSYNVKYQADPIPRSFTNVTGTLSVPCKRRHGAQSIEQITWDKRVTSTDRNDAHVKSFNYYKSLPPNLGNIIEIGAGSFTQAHTIVEGKTATSITLIEPMAFHYMTNVKRCFYKNGSFGSLPTTILSIPAEELSNTRKFDTLIMINVIEHVYDAISIFNAAINLIKENCIFIWHERLCNNYRGVVNSEHVREFQLHPIRIKQVIAKQVLSMFDENYISWDTEELRRLQNHGVYFIGHRRNMVSKTFIPQHPPCFEQIGGRQTIIFFVSYENATFIQDQLKLVNNAANTKLIVIIQTDEFNNTAISNVLQFLKIRILISYQHLHNWKKEVSNYVEPCLFIILHLTLAILEGSDTYCVGNSGVTVILMGYSSRRLNNYDIILPAYIHMPITNQIILIWNNKNISFTPKIDSPKFTFIKEKVNSMNNRFNV</sequence>
<protein>
    <submittedName>
        <fullName evidence="1">Uncharacterized protein</fullName>
    </submittedName>
</protein>
<dbReference type="Proteomes" id="UP000507470">
    <property type="component" value="Unassembled WGS sequence"/>
</dbReference>